<keyword evidence="9 17" id="KW-0732">Signal</keyword>
<evidence type="ECO:0000256" key="2">
    <source>
        <dbReference type="ARBA" id="ARBA00005964"/>
    </source>
</evidence>
<evidence type="ECO:0000256" key="17">
    <source>
        <dbReference type="SAM" id="SignalP"/>
    </source>
</evidence>
<dbReference type="InterPro" id="IPR003609">
    <property type="entry name" value="Pan_app"/>
</dbReference>
<keyword evidence="7" id="KW-0405">Iodination</keyword>
<keyword evidence="8" id="KW-0372">Hormone</keyword>
<evidence type="ECO:0000256" key="1">
    <source>
        <dbReference type="ARBA" id="ARBA00004613"/>
    </source>
</evidence>
<feature type="domain" description="Thyroglobulin type-1" evidence="19">
    <location>
        <begin position="801"/>
        <end position="872"/>
    </location>
</feature>
<feature type="disulfide bond" evidence="15">
    <location>
        <begin position="136"/>
        <end position="156"/>
    </location>
</feature>
<dbReference type="InterPro" id="IPR002018">
    <property type="entry name" value="CarbesteraseB"/>
</dbReference>
<feature type="disulfide bond" evidence="15">
    <location>
        <begin position="84"/>
        <end position="104"/>
    </location>
</feature>
<feature type="disulfide bond" evidence="15">
    <location>
        <begin position="334"/>
        <end position="354"/>
    </location>
</feature>
<evidence type="ECO:0000256" key="5">
    <source>
        <dbReference type="ARBA" id="ARBA00022534"/>
    </source>
</evidence>
<evidence type="ECO:0000256" key="12">
    <source>
        <dbReference type="ARBA" id="ARBA00023157"/>
    </source>
</evidence>
<dbReference type="Gene3D" id="4.10.800.10">
    <property type="entry name" value="Thyroglobulin type-1"/>
    <property type="match status" value="9"/>
</dbReference>
<accession>A0A6P7HRR8</accession>
<comment type="subunit">
    <text evidence="14">Monomer. Homodimer (via ChEL region); occurs in the endoplasmic reticulum and is required for export to the Golgi apparatus. Homooligomer; disulfide-linked; stored in this form in the thyroid follicle lumen.</text>
</comment>
<feature type="domain" description="Thyroglobulin type-1" evidence="19">
    <location>
        <begin position="43"/>
        <end position="104"/>
    </location>
</feature>
<dbReference type="GO" id="GO:0005615">
    <property type="term" value="C:extracellular space"/>
    <property type="evidence" value="ECO:0007669"/>
    <property type="project" value="TreeGrafter"/>
</dbReference>
<comment type="subcellular location">
    <subcellularLocation>
        <location evidence="1">Secreted</location>
    </subcellularLocation>
</comment>
<dbReference type="InterPro" id="IPR019819">
    <property type="entry name" value="Carboxylesterase_B_CS"/>
</dbReference>
<evidence type="ECO:0000256" key="13">
    <source>
        <dbReference type="ARBA" id="ARBA00023180"/>
    </source>
</evidence>
<comment type="similarity">
    <text evidence="2">Belongs to the type-B carboxylesterase/lipase family.</text>
</comment>
<keyword evidence="10" id="KW-0677">Repeat</keyword>
<evidence type="ECO:0000256" key="4">
    <source>
        <dbReference type="ARBA" id="ARBA00022525"/>
    </source>
</evidence>
<dbReference type="PROSITE" id="PS50948">
    <property type="entry name" value="PAN"/>
    <property type="match status" value="1"/>
</dbReference>
<feature type="domain" description="Apple" evidence="18">
    <location>
        <begin position="1237"/>
        <end position="1328"/>
    </location>
</feature>
<dbReference type="GO" id="GO:0042446">
    <property type="term" value="P:hormone biosynthetic process"/>
    <property type="evidence" value="ECO:0007669"/>
    <property type="project" value="UniProtKB-KW"/>
</dbReference>
<feature type="region of interest" description="Disordered" evidence="16">
    <location>
        <begin position="2389"/>
        <end position="2422"/>
    </location>
</feature>
<feature type="domain" description="Thyroglobulin type-1" evidence="19">
    <location>
        <begin position="105"/>
        <end position="156"/>
    </location>
</feature>
<gene>
    <name evidence="21" type="primary">tg</name>
</gene>
<evidence type="ECO:0000256" key="14">
    <source>
        <dbReference type="ARBA" id="ARBA00046595"/>
    </source>
</evidence>
<dbReference type="PROSITE" id="PS00941">
    <property type="entry name" value="CARBOXYLESTERASE_B_2"/>
    <property type="match status" value="1"/>
</dbReference>
<dbReference type="PROSITE" id="PS51162">
    <property type="entry name" value="THYROGLOBULIN_1_2"/>
    <property type="match status" value="8"/>
</dbReference>
<comment type="caution">
    <text evidence="15">Lacks conserved residue(s) required for the propagation of feature annotation.</text>
</comment>
<dbReference type="InterPro" id="IPR052001">
    <property type="entry name" value="MHC-II_Gamma/Thyroglobulin"/>
</dbReference>
<dbReference type="Pfam" id="PF07699">
    <property type="entry name" value="Ephrin_rec_like"/>
    <property type="match status" value="1"/>
</dbReference>
<dbReference type="InParanoid" id="A0A6P7HRR8"/>
<dbReference type="Gene3D" id="3.40.50.1820">
    <property type="entry name" value="alpha/beta hydrolase"/>
    <property type="match status" value="1"/>
</dbReference>
<keyword evidence="4" id="KW-0964">Secreted</keyword>
<dbReference type="GeneID" id="114431319"/>
<dbReference type="PANTHER" id="PTHR14093">
    <property type="entry name" value="HLA CLASS II GAMMA CHAIN"/>
    <property type="match status" value="1"/>
</dbReference>
<keyword evidence="12 15" id="KW-1015">Disulfide bond</keyword>
<feature type="chain" id="PRO_5028185512" description="Thyroglobulin" evidence="17">
    <location>
        <begin position="32"/>
        <end position="2422"/>
    </location>
</feature>
<evidence type="ECO:0000256" key="8">
    <source>
        <dbReference type="ARBA" id="ARBA00022702"/>
    </source>
</evidence>
<keyword evidence="5" id="KW-0893">Thyroid hormones biosynthesis</keyword>
<feature type="domain" description="Thyroglobulin type-1" evidence="19">
    <location>
        <begin position="585"/>
        <end position="650"/>
    </location>
</feature>
<evidence type="ECO:0000313" key="21">
    <source>
        <dbReference type="RefSeq" id="XP_028254711.1"/>
    </source>
</evidence>
<dbReference type="PANTHER" id="PTHR14093:SF19">
    <property type="entry name" value="THYROGLOBULIN"/>
    <property type="match status" value="1"/>
</dbReference>
<feature type="domain" description="Thyroglobulin type-1" evidence="19">
    <location>
        <begin position="873"/>
        <end position="924"/>
    </location>
</feature>
<evidence type="ECO:0000256" key="16">
    <source>
        <dbReference type="SAM" id="MobiDB-lite"/>
    </source>
</evidence>
<proteinExistence type="inferred from homology"/>
<dbReference type="SMART" id="SM01411">
    <property type="entry name" value="Ephrin_rec_like"/>
    <property type="match status" value="1"/>
</dbReference>
<reference evidence="21" key="1">
    <citation type="submission" date="2025-08" db="UniProtKB">
        <authorList>
            <consortium name="RefSeq"/>
        </authorList>
    </citation>
    <scope>IDENTIFICATION</scope>
</reference>
<keyword evidence="11" id="KW-0795">Thyroid hormone</keyword>
<feature type="disulfide bond" evidence="15">
    <location>
        <begin position="127"/>
        <end position="134"/>
    </location>
</feature>
<feature type="disulfide bond" evidence="15">
    <location>
        <begin position="564"/>
        <end position="584"/>
    </location>
</feature>
<dbReference type="SUPFAM" id="SSF57610">
    <property type="entry name" value="Thyroglobulin type-1 domain"/>
    <property type="match status" value="9"/>
</dbReference>
<evidence type="ECO:0000256" key="11">
    <source>
        <dbReference type="ARBA" id="ARBA00022920"/>
    </source>
</evidence>
<dbReference type="RefSeq" id="XP_028254711.1">
    <property type="nucleotide sequence ID" value="XM_028398910.1"/>
</dbReference>
<keyword evidence="20" id="KW-1185">Reference proteome</keyword>
<evidence type="ECO:0000256" key="9">
    <source>
        <dbReference type="ARBA" id="ARBA00022729"/>
    </source>
</evidence>
<dbReference type="PROSITE" id="PS00484">
    <property type="entry name" value="THYROGLOBULIN_1_1"/>
    <property type="match status" value="4"/>
</dbReference>
<evidence type="ECO:0000256" key="10">
    <source>
        <dbReference type="ARBA" id="ARBA00022737"/>
    </source>
</evidence>
<protein>
    <recommendedName>
        <fullName evidence="3">Thyroglobulin</fullName>
    </recommendedName>
</protein>
<feature type="domain" description="Thyroglobulin type-1" evidence="19">
    <location>
        <begin position="744"/>
        <end position="800"/>
    </location>
</feature>
<dbReference type="InterPro" id="IPR036857">
    <property type="entry name" value="Thyroglobulin_1_sf"/>
</dbReference>
<keyword evidence="13" id="KW-0325">Glycoprotein</keyword>
<dbReference type="CTD" id="7038"/>
<feature type="compositionally biased region" description="Polar residues" evidence="16">
    <location>
        <begin position="2410"/>
        <end position="2422"/>
    </location>
</feature>
<feature type="disulfide bond" evidence="15">
    <location>
        <begin position="769"/>
        <end position="776"/>
    </location>
</feature>
<dbReference type="CDD" id="cd00191">
    <property type="entry name" value="TY"/>
    <property type="match status" value="7"/>
</dbReference>
<dbReference type="InterPro" id="IPR000716">
    <property type="entry name" value="Thyroglobulin_1"/>
</dbReference>
<dbReference type="Pfam" id="PF00086">
    <property type="entry name" value="Thyroglobulin_1"/>
    <property type="match status" value="8"/>
</dbReference>
<feature type="domain" description="Thyroglobulin type-1" evidence="19">
    <location>
        <begin position="294"/>
        <end position="354"/>
    </location>
</feature>
<feature type="signal peptide" evidence="17">
    <location>
        <begin position="1"/>
        <end position="31"/>
    </location>
</feature>
<dbReference type="InterPro" id="IPR011641">
    <property type="entry name" value="Tyr-kin_ephrin_A/B_rcpt-like"/>
</dbReference>
<organism evidence="20 21">
    <name type="scientific">Parambassis ranga</name>
    <name type="common">Indian glassy fish</name>
    <dbReference type="NCBI Taxonomy" id="210632"/>
    <lineage>
        <taxon>Eukaryota</taxon>
        <taxon>Metazoa</taxon>
        <taxon>Chordata</taxon>
        <taxon>Craniata</taxon>
        <taxon>Vertebrata</taxon>
        <taxon>Euteleostomi</taxon>
        <taxon>Actinopterygii</taxon>
        <taxon>Neopterygii</taxon>
        <taxon>Teleostei</taxon>
        <taxon>Neoteleostei</taxon>
        <taxon>Acanthomorphata</taxon>
        <taxon>Ovalentaria</taxon>
        <taxon>Ambassidae</taxon>
        <taxon>Parambassis</taxon>
    </lineage>
</organism>
<keyword evidence="6" id="KW-0765">Sulfation</keyword>
<dbReference type="Pfam" id="PF00024">
    <property type="entry name" value="PAN_1"/>
    <property type="match status" value="1"/>
</dbReference>
<sequence>MQRSQSVTTETMASLLHVACILACCPALLQGKASEYQLESETLSRCELLRGMAVAKQQGHVPHCTEDGSFRPVQCRRGGDECWCVDAEGQEVAGTRTNSSAPHCPPPCQLQSALRCSASGLFESVQCDSSRGQCWCVDQDGMELYGTRQTGRPQRCPGSCVVRWRRLLHSSGSLSPPQCGDDGSFLPVQCKFINTTDRTELDLLHTFNRVPEAFDTFSAFRKFFPLVSSYCFCSDSRGREMDNTGVELLLSEVYDSAFSDLPPGRSFSQTSVYRVLQRRMLGIRLAVSGHFRCPSSCEEEHRAAMEAGSVYVPSCERGGAFSSRQCQQGGQCWCVDPTGRELPGTRQQGDSLQCSPGPVHCPSQRSLALAQLFTGPVDPPGLHTGRSPSFCVSLLQALTDLLPVEVDVASFLSDLMEVLHGLFPSVDRALQALSRSSPRRLQESLFGGKFLKNTVAFNFSGVVGAQGALGLSQLSSQNVVMNLQKNRDQVQSVSRALEDPAFLSALKQTLSSLSSSQSVTVEQALTPLLRSCSYTDTAASIFVPSCTSSGGFQQVQCHGAECWCADSQGQEVAGSRVIGHRPRCPSSCRRARAMALKVKSKMAAGAEIHIPACSENGDFLPLQCVGSRCFCVDPEGKTSTDGPTGGAISCPERTTQNHQPSAGQCSLLLAEVTSFQQEVRSIIALSNSSHLPLGYGFLMAEGLRLTPEELLISQSEKELQVSDRLLSHSKHSLQLAAFSTLQMMAPQQQFYQPFTPQCDADGRWMHTQCYHSTGQCWCVDEDGDYIPDSLTSRPLSLPKCMTRCQRAEVHYLLSGWTKVSDITSSSTYHPKCEQDGRFSVLQTGGAAGWCVNPLTGEAIQAATTSSAGEPTCPSWCELSGLQCRPDGSFAPLQCDVFSCWCVSEDGKEVRGTRTSRQTGGAPSCDRPLCPTPVITHGAMVCRPAANRHQTCDLICHYGYHNSLPVNSFLCETASQQWGEDHRPLSGACQVSQPPQMVSSSLVWLLSSSCSQISRLQSQLLSMMTSRGLCAAQLPVSARVVSLCDDSSVSARCDADNSLRFTFRWSVALSDLPLPELPNLHDIVLFLNESRLLDGIQGVLGDVRSELASDPKLVSMTTPSFGCSRGYRLGRVGEGCIVCPPGTFSREGACLLCPHGTYQDEKGRDFCHSCPRGSSPAGASSVDQCVTACQRQGLRCSQQGDFLPAQPDFLSNRWRCVSSEGVELEWTNSDKILTDEECSVLSRFQVVPASRLIVGAEDVDILQTTTSNLNACVQACAAEPSCHHVALSSRQTQCELYSTHTVNTHCNTSEPTRGFLGNAEAERFDWLSCSLRVKGGAPDLLVFRKKERELPLQQSFVRMRMMKAVSGVFRTQVFSSGRTSLSDAQRFCQDGCSRDACCHGFILNQNSLDGGSLLCGWLRAPSVLMCGDQDWDVIGQGTADRVCGAGLTYNEQQRSFVFDFGGQQFTISDSALPADSKNKKDYQASIITFQAVYLNPDAVAAASGSCAAAEVSPPLDASVQLKFESVSEDDVLVDPHRRPPALSFWLNRNNYNSQQALRWCLTRCDAEPQCSVADLRDAESASFFSCFLFADSRVCGAYDKPLTRACRLLLDRPPNNTYRKKVDLSGPVRNFYQRVSFQKMVSYSVRHRASLMANTPLSEGFMQCELRCDEDPCCRGFGFVHDTKSPGIHGGSGVVCLALISLGVQTCSEDDVTTWRTQDCSPSAVKTTPDPFGWYQKPVNQWSSSPDLCPPFSLPATNVSADAWRLLSDSSLLVDPSLSTFDVIHVSRDIASDGDRTRDWCLHACQEAESCVAVSLSEVESASRCVLYPDTTACGLSSSPRSSNPASSCRIVVREPASYVYMRTERLPLVTSASIPGHGILQGVAVETTVGSDRRAVLQFLGVPYAHPPIGSLRFEAAQPANWKGTWDATKPRASCVQPGDRESEASSEDCLYLNIFTPAVQVSLTPPTPVLVFFFNPSANQNPGLLDGSTLAAVGNIVVVTASYRTAALGFLSTGVSGLRGNYGLTDQEAVLHWVNAHISLVGGDSSRVSVGAERGGADITSLHLLSASSSSPPLFQRMILMGGSVFSPALVQTPPTARRQAVDLARELGCAILDLTDDAELAACLRETPVHRLNAAQTKLLAVSGPFQSWSPVHQSIFPSSFHRVDLLLGTSEDDGLISRARRIKDFEALQGRADSKTAFYEALSRSLGGATGSELLKEAATWFYSLDHSPSAAGYNLFSRALNNATRDLFIICPALQMASHWANSKANVFLYHQPASYSRADKFVPLDVQLVFGTPHHPMNSQRFSPSERRLSLAMMSYVSSFVHTGNPNPSRVWPESVLPRWQPVLSSEDPPTYLELSPALHHQQGLSQASCSFWSQLGTRLSRLTGESGAEPGQVALTPGVPLDAPSSQSQATKDTYS</sequence>
<dbReference type="Pfam" id="PF00135">
    <property type="entry name" value="COesterase"/>
    <property type="match status" value="1"/>
</dbReference>
<dbReference type="Gene3D" id="2.10.50.10">
    <property type="entry name" value="Tumor Necrosis Factor Receptor, subunit A, domain 2"/>
    <property type="match status" value="1"/>
</dbReference>
<dbReference type="InterPro" id="IPR029058">
    <property type="entry name" value="AB_hydrolase_fold"/>
</dbReference>
<evidence type="ECO:0000256" key="15">
    <source>
        <dbReference type="PROSITE-ProRule" id="PRU00500"/>
    </source>
</evidence>
<dbReference type="SUPFAM" id="SSF53474">
    <property type="entry name" value="alpha/beta-Hydrolases"/>
    <property type="match status" value="1"/>
</dbReference>
<dbReference type="Proteomes" id="UP000515145">
    <property type="component" value="Unplaced"/>
</dbReference>
<dbReference type="GO" id="GO:0006590">
    <property type="term" value="P:thyroid hormone generation"/>
    <property type="evidence" value="ECO:0007669"/>
    <property type="project" value="TreeGrafter"/>
</dbReference>
<evidence type="ECO:0000313" key="20">
    <source>
        <dbReference type="Proteomes" id="UP000515145"/>
    </source>
</evidence>
<dbReference type="SMART" id="SM00211">
    <property type="entry name" value="TY"/>
    <property type="match status" value="9"/>
</dbReference>
<evidence type="ECO:0000259" key="18">
    <source>
        <dbReference type="PROSITE" id="PS50948"/>
    </source>
</evidence>
<feature type="disulfide bond" evidence="15">
    <location>
        <begin position="75"/>
        <end position="82"/>
    </location>
</feature>
<evidence type="ECO:0000256" key="6">
    <source>
        <dbReference type="ARBA" id="ARBA00022641"/>
    </source>
</evidence>
<name>A0A6P7HRR8_9TELE</name>
<evidence type="ECO:0000259" key="19">
    <source>
        <dbReference type="PROSITE" id="PS51162"/>
    </source>
</evidence>
<evidence type="ECO:0000256" key="3">
    <source>
        <dbReference type="ARBA" id="ARBA00017326"/>
    </source>
</evidence>
<feature type="domain" description="Thyroglobulin type-1" evidence="19">
    <location>
        <begin position="529"/>
        <end position="584"/>
    </location>
</feature>
<dbReference type="GO" id="GO:0005179">
    <property type="term" value="F:hormone activity"/>
    <property type="evidence" value="ECO:0007669"/>
    <property type="project" value="UniProtKB-KW"/>
</dbReference>
<evidence type="ECO:0000256" key="7">
    <source>
        <dbReference type="ARBA" id="ARBA00022653"/>
    </source>
</evidence>
<dbReference type="OrthoDB" id="6409105at2759"/>